<dbReference type="PANTHER" id="PTHR41775:SF1">
    <property type="entry name" value="PEPTIDASE M6-LIKE DOMAIN-CONTAINING PROTEIN"/>
    <property type="match status" value="1"/>
</dbReference>
<dbReference type="Proteomes" id="UP001516023">
    <property type="component" value="Unassembled WGS sequence"/>
</dbReference>
<comment type="caution">
    <text evidence="3">The sequence shown here is derived from an EMBL/GenBank/DDBJ whole genome shotgun (WGS) entry which is preliminary data.</text>
</comment>
<feature type="compositionally biased region" description="Polar residues" evidence="1">
    <location>
        <begin position="199"/>
        <end position="215"/>
    </location>
</feature>
<gene>
    <name evidence="3" type="ORF">HJC23_005577</name>
</gene>
<dbReference type="EMBL" id="JABMIG020000131">
    <property type="protein sequence ID" value="KAL3790205.1"/>
    <property type="molecule type" value="Genomic_DNA"/>
</dbReference>
<reference evidence="3 4" key="1">
    <citation type="journal article" date="2020" name="G3 (Bethesda)">
        <title>Improved Reference Genome for Cyclotella cryptica CCMP332, a Model for Cell Wall Morphogenesis, Salinity Adaptation, and Lipid Production in Diatoms (Bacillariophyta).</title>
        <authorList>
            <person name="Roberts W.R."/>
            <person name="Downey K.M."/>
            <person name="Ruck E.C."/>
            <person name="Traller J.C."/>
            <person name="Alverson A.J."/>
        </authorList>
    </citation>
    <scope>NUCLEOTIDE SEQUENCE [LARGE SCALE GENOMIC DNA]</scope>
    <source>
        <strain evidence="3 4">CCMP332</strain>
    </source>
</reference>
<dbReference type="NCBIfam" id="TIGR03296">
    <property type="entry name" value="M6dom_TIGR03296"/>
    <property type="match status" value="1"/>
</dbReference>
<organism evidence="3 4">
    <name type="scientific">Cyclotella cryptica</name>
    <dbReference type="NCBI Taxonomy" id="29204"/>
    <lineage>
        <taxon>Eukaryota</taxon>
        <taxon>Sar</taxon>
        <taxon>Stramenopiles</taxon>
        <taxon>Ochrophyta</taxon>
        <taxon>Bacillariophyta</taxon>
        <taxon>Coscinodiscophyceae</taxon>
        <taxon>Thalassiosirophycidae</taxon>
        <taxon>Stephanodiscales</taxon>
        <taxon>Stephanodiscaceae</taxon>
        <taxon>Cyclotella</taxon>
    </lineage>
</organism>
<evidence type="ECO:0000313" key="4">
    <source>
        <dbReference type="Proteomes" id="UP001516023"/>
    </source>
</evidence>
<keyword evidence="4" id="KW-1185">Reference proteome</keyword>
<sequence>MYSLGSLLFLYMNARAPPLASAVQSSPHSYRLTLPDSKQSPPIYLVGSPAFSQTVDAAGYTVLVDPKDGYVKYAAVDGKGEVVPTKFKMLGERGNLDPGKVYGIETHVEPSLQAKRRHCGQYCVEERDRYEWQESGENGGCEMFCLDGGIFRRLTDSVKNWMQFGLDGPYKAAHVKHIHENISNRSYDNSKPSVLPKETPTSDQSSTTRNLTPTHTNGKLTNLVIPIKFANHASRPSVSTSDLTLLFNSPNPIEELAPTGSIKQYFAYNSYGQLIVESVVTDWIRLRNTEQYYAGKQSGISETFHECLVEALNTLDGDPTFDFRDYDTDGDGVIDSVFFLHSGYSAEWGGVDCINGNDRSNRIWSHKWKIADGWVSKSGVRVNDYAVSSAIYGVCGKAIARIGTISHEMGRLLGSLYGGDAPHGGNGIGSFGLMGNSWGWDGTQYYPPVMSPWSKMEMGWIEPVTIQSSGTYSLPPVGNDPKVFRIDLGRDDEFLLLENRAATSFDSMMPRSGLVIWHIDNRALHYPNDGLIDPTYLSNFAHYRVSVVSADGKFDLEGGVNRGDESDIFGSNHTLGGGFMGEHTTYPNTDSYRDGIVKPTGIEISSISNPKDDPDGNIKFTVIFPGDAIPDTAPPSPEPTTSPDFQVVQRSLLSTFGANTGSTGVMFDIVAINSITITSLDLHLRSTAADGEKLIEVYTLLGTHVGNESISKRWQKVCCTKKITGNGVAKRTKLDPSYFFRKVSVATGERMALYIASDEPIVRYSSSSNACCKIFVSSLDLQIFEGSGVGSYPFGSFAKSRVFNGAINYETIENIKQNNPPVQASSISYSPERVKSVTSKFFSGNSGGFGIAFDVIPKKDLVITSLDFHTDLEQAIEVYVWTRRGSHEGHERDQLAWERVCSSAKVLGQGPYKATPIGPSLFQSVKLSSFERVAFYITLLTPNMRYTKVNEGEANLGDIVNDLPDIRVLAGSGIGGFPFGAPISTRLWNGSIHYVLLDEPDNERIPPRIMTPISFSSNNVTFSTNVLSTTFASGNRGYGSMFDVSNTKGTYAVITSIDFHTDLLTEINVIVYTKDGSFSGSEFKPNDWTVIADTNVTGQGYYKRTSIPSNDFQKVTISNGSTRGFYLSIDQPNLLYSNVDGDKASGEIWSQSNGIRFHIGSGLQATFSNAFHPRIYNGAIHYYHESRGSSPAPESLSPTYSPRGNKYRYETPLGGEGGSFGVMFSIRNKVSNAIYVTAFAFHTDLRGECAVEIYTISGDYKEKERSPTEWAKMSSTIVQANGMGSWSEVPAFKMQPVHVSVDRPQSFYITLEYPNLKYSLQDDIDSESKSLGDKYIEVYGGSGVGGYPFGRNISPRQPELRIDYEVALKS</sequence>
<evidence type="ECO:0000313" key="3">
    <source>
        <dbReference type="EMBL" id="KAL3790205.1"/>
    </source>
</evidence>
<feature type="domain" description="Peptidase M6-like" evidence="2">
    <location>
        <begin position="260"/>
        <end position="459"/>
    </location>
</feature>
<evidence type="ECO:0000259" key="2">
    <source>
        <dbReference type="Pfam" id="PF05547"/>
    </source>
</evidence>
<evidence type="ECO:0000256" key="1">
    <source>
        <dbReference type="SAM" id="MobiDB-lite"/>
    </source>
</evidence>
<feature type="compositionally biased region" description="Polar residues" evidence="1">
    <location>
        <begin position="183"/>
        <end position="192"/>
    </location>
</feature>
<proteinExistence type="predicted"/>
<protein>
    <recommendedName>
        <fullName evidence="2">Peptidase M6-like domain-containing protein</fullName>
    </recommendedName>
</protein>
<dbReference type="PANTHER" id="PTHR41775">
    <property type="entry name" value="SECRETED PROTEIN-RELATED"/>
    <property type="match status" value="1"/>
</dbReference>
<dbReference type="Pfam" id="PF05547">
    <property type="entry name" value="Peptidase_M6"/>
    <property type="match status" value="1"/>
</dbReference>
<name>A0ABD3PQ32_9STRA</name>
<dbReference type="InterPro" id="IPR008757">
    <property type="entry name" value="Peptidase_M6-like_domain"/>
</dbReference>
<feature type="region of interest" description="Disordered" evidence="1">
    <location>
        <begin position="183"/>
        <end position="215"/>
    </location>
</feature>
<accession>A0ABD3PQ32</accession>